<dbReference type="InterPro" id="IPR000639">
    <property type="entry name" value="Epox_hydrolase-like"/>
</dbReference>
<dbReference type="GO" id="GO:0016787">
    <property type="term" value="F:hydrolase activity"/>
    <property type="evidence" value="ECO:0007669"/>
    <property type="project" value="UniProtKB-KW"/>
</dbReference>
<accession>A0A1Y5PR38</accession>
<gene>
    <name evidence="3" type="ORF">MHPYR_90149</name>
</gene>
<sequence>MIHRHIDCRGTRIHAVEEGEGPLVILVHGFPESWYSWRHQIPALAAAGHKVVAIDQRGFGSSSKFRVNAAYRIDNVVADIEALLDAYGEQQAVVVGHDWGAPVAWTFAWLYPDRCRGVVGVSVPFAGRGLIGLPGCPFGEVRPRDYHLELAGPGRTFYQDYFSEQDAIINEIEGDLRNWFLGLTYTVSGDAVAAALAAGHVPPADPVEALRYGPLCMVAGARLDDAFVWPESMPEWFTNADLDFYVGEFERAGFAGGLAFYHNVDAGWEVLEDVANQPLTPPSMFIGGEYDIATAWGAEAIERAEEKMSDYRGSHIIPSAGHWIQQESPTETNRLLLEFLGQLRTPSL</sequence>
<proteinExistence type="predicted"/>
<dbReference type="InterPro" id="IPR000073">
    <property type="entry name" value="AB_hydrolase_1"/>
</dbReference>
<dbReference type="EMBL" id="FLQS01000089">
    <property type="protein sequence ID" value="SBS79799.1"/>
    <property type="molecule type" value="Genomic_DNA"/>
</dbReference>
<dbReference type="Pfam" id="PF00561">
    <property type="entry name" value="Abhydrolase_1"/>
    <property type="match status" value="1"/>
</dbReference>
<organism evidence="3">
    <name type="scientific">uncultured Mycobacterium sp</name>
    <dbReference type="NCBI Taxonomy" id="171292"/>
    <lineage>
        <taxon>Bacteria</taxon>
        <taxon>Bacillati</taxon>
        <taxon>Actinomycetota</taxon>
        <taxon>Actinomycetes</taxon>
        <taxon>Mycobacteriales</taxon>
        <taxon>Mycobacteriaceae</taxon>
        <taxon>Mycobacterium</taxon>
        <taxon>environmental samples</taxon>
    </lineage>
</organism>
<dbReference type="PRINTS" id="PR00111">
    <property type="entry name" value="ABHYDROLASE"/>
</dbReference>
<dbReference type="PANTHER" id="PTHR43329">
    <property type="entry name" value="EPOXIDE HYDROLASE"/>
    <property type="match status" value="1"/>
</dbReference>
<keyword evidence="1 3" id="KW-0378">Hydrolase</keyword>
<dbReference type="AlphaFoldDB" id="A0A1Y5PR38"/>
<protein>
    <submittedName>
        <fullName evidence="3">Alpha/beta hydrolase fold protein</fullName>
    </submittedName>
</protein>
<name>A0A1Y5PR38_9MYCO</name>
<dbReference type="SUPFAM" id="SSF53474">
    <property type="entry name" value="alpha/beta-Hydrolases"/>
    <property type="match status" value="1"/>
</dbReference>
<dbReference type="Gene3D" id="3.40.50.1820">
    <property type="entry name" value="alpha/beta hydrolase"/>
    <property type="match status" value="1"/>
</dbReference>
<evidence type="ECO:0000259" key="2">
    <source>
        <dbReference type="Pfam" id="PF00561"/>
    </source>
</evidence>
<reference evidence="3" key="1">
    <citation type="submission" date="2016-03" db="EMBL/GenBank/DDBJ databases">
        <authorList>
            <person name="Ploux O."/>
        </authorList>
    </citation>
    <scope>NUCLEOTIDE SEQUENCE</scope>
    <source>
        <strain evidence="3">UC10</strain>
    </source>
</reference>
<feature type="domain" description="AB hydrolase-1" evidence="2">
    <location>
        <begin position="22"/>
        <end position="123"/>
    </location>
</feature>
<dbReference type="PRINTS" id="PR00412">
    <property type="entry name" value="EPOXHYDRLASE"/>
</dbReference>
<dbReference type="InterPro" id="IPR029058">
    <property type="entry name" value="AB_hydrolase_fold"/>
</dbReference>
<evidence type="ECO:0000313" key="3">
    <source>
        <dbReference type="EMBL" id="SBS79799.1"/>
    </source>
</evidence>
<evidence type="ECO:0000256" key="1">
    <source>
        <dbReference type="ARBA" id="ARBA00022801"/>
    </source>
</evidence>